<dbReference type="STRING" id="768710.DesyoDRAFT_5230"/>
<protein>
    <submittedName>
        <fullName evidence="1">Uncharacterized protein</fullName>
    </submittedName>
</protein>
<dbReference type="HOGENOM" id="CLU_2989336_0_0_9"/>
<dbReference type="EMBL" id="CM001441">
    <property type="protein sequence ID" value="EHQ92161.1"/>
    <property type="molecule type" value="Genomic_DNA"/>
</dbReference>
<evidence type="ECO:0000313" key="1">
    <source>
        <dbReference type="EMBL" id="EHQ92161.1"/>
    </source>
</evidence>
<keyword evidence="2" id="KW-1185">Reference proteome</keyword>
<reference evidence="1 2" key="1">
    <citation type="submission" date="2011-11" db="EMBL/GenBank/DDBJ databases">
        <title>The Noncontiguous Finished genome of Desulfosporosinus youngiae DSM 17734.</title>
        <authorList>
            <consortium name="US DOE Joint Genome Institute (JGI-PGF)"/>
            <person name="Lucas S."/>
            <person name="Han J."/>
            <person name="Lapidus A."/>
            <person name="Cheng J.-F."/>
            <person name="Goodwin L."/>
            <person name="Pitluck S."/>
            <person name="Peters L."/>
            <person name="Ovchinnikova G."/>
            <person name="Lu M."/>
            <person name="Land M.L."/>
            <person name="Hauser L."/>
            <person name="Pester M."/>
            <person name="Spring S."/>
            <person name="Ollivier B."/>
            <person name="Rattei T."/>
            <person name="Klenk H.-P."/>
            <person name="Wagner M."/>
            <person name="Loy A."/>
            <person name="Woyke T.J."/>
        </authorList>
    </citation>
    <scope>NUCLEOTIDE SEQUENCE [LARGE SCALE GENOMIC DNA]</scope>
    <source>
        <strain evidence="1 2">DSM 17734</strain>
    </source>
</reference>
<gene>
    <name evidence="1" type="ORF">DesyoDRAFT_5230</name>
</gene>
<organism evidence="1 2">
    <name type="scientific">Desulfosporosinus youngiae DSM 17734</name>
    <dbReference type="NCBI Taxonomy" id="768710"/>
    <lineage>
        <taxon>Bacteria</taxon>
        <taxon>Bacillati</taxon>
        <taxon>Bacillota</taxon>
        <taxon>Clostridia</taxon>
        <taxon>Eubacteriales</taxon>
        <taxon>Desulfitobacteriaceae</taxon>
        <taxon>Desulfosporosinus</taxon>
    </lineage>
</organism>
<sequence>MKQLKFNGELYNACAPRRVNGKYTCDAWKCRTGKVVKDSRVLSALGEMLIRGRKGVV</sequence>
<dbReference type="Proteomes" id="UP000005104">
    <property type="component" value="Chromosome"/>
</dbReference>
<name>H5XZW5_9FIRM</name>
<proteinExistence type="predicted"/>
<dbReference type="AlphaFoldDB" id="H5XZW5"/>
<accession>H5XZW5</accession>
<dbReference type="RefSeq" id="WP_007787427.1">
    <property type="nucleotide sequence ID" value="NZ_CM001441.1"/>
</dbReference>
<evidence type="ECO:0000313" key="2">
    <source>
        <dbReference type="Proteomes" id="UP000005104"/>
    </source>
</evidence>